<feature type="transmembrane region" description="Helical" evidence="5">
    <location>
        <begin position="46"/>
        <end position="67"/>
    </location>
</feature>
<organism evidence="7 9">
    <name type="scientific">Orrella dioscoreae</name>
    <dbReference type="NCBI Taxonomy" id="1851544"/>
    <lineage>
        <taxon>Bacteria</taxon>
        <taxon>Pseudomonadati</taxon>
        <taxon>Pseudomonadota</taxon>
        <taxon>Betaproteobacteria</taxon>
        <taxon>Burkholderiales</taxon>
        <taxon>Alcaligenaceae</taxon>
        <taxon>Orrella</taxon>
    </lineage>
</organism>
<accession>A0A1C3K5V7</accession>
<dbReference type="KEGG" id="odi:ODI_R4234"/>
<dbReference type="GO" id="GO:0012505">
    <property type="term" value="C:endomembrane system"/>
    <property type="evidence" value="ECO:0007669"/>
    <property type="project" value="UniProtKB-SubCell"/>
</dbReference>
<dbReference type="EMBL" id="LT907988">
    <property type="protein sequence ID" value="SOE52492.1"/>
    <property type="molecule type" value="Genomic_DNA"/>
</dbReference>
<dbReference type="RefSeq" id="WP_067757463.1">
    <property type="nucleotide sequence ID" value="NZ_LT907988.1"/>
</dbReference>
<gene>
    <name evidence="7" type="ORF">ODI_01011</name>
    <name evidence="8" type="ORF">ODI_R4234</name>
</gene>
<dbReference type="EMBL" id="FLRC01000044">
    <property type="protein sequence ID" value="SBT26886.1"/>
    <property type="molecule type" value="Genomic_DNA"/>
</dbReference>
<feature type="domain" description="DUF202" evidence="6">
    <location>
        <begin position="9"/>
        <end position="72"/>
    </location>
</feature>
<keyword evidence="3 5" id="KW-1133">Transmembrane helix</keyword>
<feature type="transmembrane region" description="Helical" evidence="5">
    <location>
        <begin position="88"/>
        <end position="108"/>
    </location>
</feature>
<reference evidence="7 9" key="1">
    <citation type="submission" date="2016-06" db="EMBL/GenBank/DDBJ databases">
        <authorList>
            <person name="Kjaerup R.B."/>
            <person name="Dalgaard T.S."/>
            <person name="Juul-Madsen H.R."/>
        </authorList>
    </citation>
    <scope>NUCLEOTIDE SEQUENCE [LARGE SCALE GENOMIC DNA]</scope>
    <source>
        <strain evidence="7">Orrdi1</strain>
    </source>
</reference>
<evidence type="ECO:0000256" key="5">
    <source>
        <dbReference type="SAM" id="Phobius"/>
    </source>
</evidence>
<keyword evidence="4 5" id="KW-0472">Membrane</keyword>
<dbReference type="STRING" id="1851544.ODI_01011"/>
<evidence type="ECO:0000256" key="2">
    <source>
        <dbReference type="ARBA" id="ARBA00022692"/>
    </source>
</evidence>
<dbReference type="Proteomes" id="UP000078558">
    <property type="component" value="Chromosome I"/>
</dbReference>
<evidence type="ECO:0000256" key="4">
    <source>
        <dbReference type="ARBA" id="ARBA00023136"/>
    </source>
</evidence>
<reference evidence="8 9" key="2">
    <citation type="submission" date="2017-08" db="EMBL/GenBank/DDBJ databases">
        <authorList>
            <person name="de Groot N.N."/>
        </authorList>
    </citation>
    <scope>NUCLEOTIDE SEQUENCE [LARGE SCALE GENOMIC DNA]</scope>
    <source>
        <strain evidence="8">Orrdi1</strain>
    </source>
</reference>
<keyword evidence="2 5" id="KW-0812">Transmembrane</keyword>
<protein>
    <recommendedName>
        <fullName evidence="6">DUF202 domain-containing protein</fullName>
    </recommendedName>
</protein>
<proteinExistence type="predicted"/>
<evidence type="ECO:0000313" key="8">
    <source>
        <dbReference type="EMBL" id="SOE52492.1"/>
    </source>
</evidence>
<comment type="subcellular location">
    <subcellularLocation>
        <location evidence="1">Endomembrane system</location>
        <topology evidence="1">Multi-pass membrane protein</topology>
    </subcellularLocation>
</comment>
<dbReference type="Pfam" id="PF02656">
    <property type="entry name" value="DUF202"/>
    <property type="match status" value="1"/>
</dbReference>
<evidence type="ECO:0000256" key="1">
    <source>
        <dbReference type="ARBA" id="ARBA00004127"/>
    </source>
</evidence>
<dbReference type="OrthoDB" id="3701077at2"/>
<dbReference type="AlphaFoldDB" id="A0A1C3K5V7"/>
<evidence type="ECO:0000313" key="9">
    <source>
        <dbReference type="Proteomes" id="UP000078558"/>
    </source>
</evidence>
<evidence type="ECO:0000256" key="3">
    <source>
        <dbReference type="ARBA" id="ARBA00022989"/>
    </source>
</evidence>
<feature type="transmembrane region" description="Helical" evidence="5">
    <location>
        <begin position="20"/>
        <end position="40"/>
    </location>
</feature>
<sequence length="111" mass="11201">MTTAATPRDPGLQPQRTALAWSRTAMAVGVNAALVLRVGVHGEEPLLTVFGILLLVAAAGLVLVAAWRKQALMRADAPGAPPAVMLQAVVVVCVLACVGGALTLGRLAGLG</sequence>
<evidence type="ECO:0000313" key="7">
    <source>
        <dbReference type="EMBL" id="SBT26886.1"/>
    </source>
</evidence>
<name>A0A1C3K5V7_9BURK</name>
<dbReference type="InterPro" id="IPR003807">
    <property type="entry name" value="DUF202"/>
</dbReference>
<evidence type="ECO:0000259" key="6">
    <source>
        <dbReference type="Pfam" id="PF02656"/>
    </source>
</evidence>
<keyword evidence="9" id="KW-1185">Reference proteome</keyword>